<protein>
    <submittedName>
        <fullName evidence="1">Uncharacterized protein</fullName>
    </submittedName>
</protein>
<dbReference type="EMBL" id="JACIDK010000003">
    <property type="protein sequence ID" value="MBB3892020.1"/>
    <property type="molecule type" value="Genomic_DNA"/>
</dbReference>
<dbReference type="AlphaFoldDB" id="A0A840A3D3"/>
<name>A0A840A3D3_9CAUL</name>
<keyword evidence="2" id="KW-1185">Reference proteome</keyword>
<dbReference type="Proteomes" id="UP000530564">
    <property type="component" value="Unassembled WGS sequence"/>
</dbReference>
<sequence>MNILFITLDQFRADRTLTGMLVQDGGAGRWPA</sequence>
<organism evidence="1 2">
    <name type="scientific">Phenylobacterium haematophilum</name>
    <dbReference type="NCBI Taxonomy" id="98513"/>
    <lineage>
        <taxon>Bacteria</taxon>
        <taxon>Pseudomonadati</taxon>
        <taxon>Pseudomonadota</taxon>
        <taxon>Alphaproteobacteria</taxon>
        <taxon>Caulobacterales</taxon>
        <taxon>Caulobacteraceae</taxon>
        <taxon>Phenylobacterium</taxon>
    </lineage>
</organism>
<gene>
    <name evidence="1" type="ORF">GGQ61_002748</name>
</gene>
<evidence type="ECO:0000313" key="2">
    <source>
        <dbReference type="Proteomes" id="UP000530564"/>
    </source>
</evidence>
<reference evidence="1 2" key="1">
    <citation type="submission" date="2020-08" db="EMBL/GenBank/DDBJ databases">
        <title>Genomic Encyclopedia of Type Strains, Phase IV (KMG-IV): sequencing the most valuable type-strain genomes for metagenomic binning, comparative biology and taxonomic classification.</title>
        <authorList>
            <person name="Goeker M."/>
        </authorList>
    </citation>
    <scope>NUCLEOTIDE SEQUENCE [LARGE SCALE GENOMIC DNA]</scope>
    <source>
        <strain evidence="1 2">DSM 21793</strain>
    </source>
</reference>
<comment type="caution">
    <text evidence="1">The sequence shown here is derived from an EMBL/GenBank/DDBJ whole genome shotgun (WGS) entry which is preliminary data.</text>
</comment>
<proteinExistence type="predicted"/>
<accession>A0A840A3D3</accession>
<evidence type="ECO:0000313" key="1">
    <source>
        <dbReference type="EMBL" id="MBB3892020.1"/>
    </source>
</evidence>